<dbReference type="RefSeq" id="WP_013449909.1">
    <property type="nucleotide sequence ID" value="NC_014754.1"/>
</dbReference>
<dbReference type="PROSITE" id="PS51063">
    <property type="entry name" value="HTH_CRP_2"/>
    <property type="match status" value="1"/>
</dbReference>
<geneLocation type="plasmid" evidence="6 7">
    <name>pSULKU01</name>
</geneLocation>
<dbReference type="SMART" id="SM00419">
    <property type="entry name" value="HTH_CRP"/>
    <property type="match status" value="1"/>
</dbReference>
<dbReference type="InterPro" id="IPR012318">
    <property type="entry name" value="HTH_CRP"/>
</dbReference>
<gene>
    <name evidence="6" type="ordered locus">Sulku_2646</name>
</gene>
<dbReference type="EMBL" id="CP002356">
    <property type="protein sequence ID" value="ADR35297.1"/>
    <property type="molecule type" value="Genomic_DNA"/>
</dbReference>
<dbReference type="AlphaFoldDB" id="E4U3N1"/>
<protein>
    <submittedName>
        <fullName evidence="6">Transcriptional regulator, Crp/Fnr family</fullName>
    </submittedName>
</protein>
<dbReference type="GO" id="GO:0003677">
    <property type="term" value="F:DNA binding"/>
    <property type="evidence" value="ECO:0007669"/>
    <property type="project" value="UniProtKB-KW"/>
</dbReference>
<dbReference type="InterPro" id="IPR014710">
    <property type="entry name" value="RmlC-like_jellyroll"/>
</dbReference>
<dbReference type="GO" id="GO:0005829">
    <property type="term" value="C:cytosol"/>
    <property type="evidence" value="ECO:0007669"/>
    <property type="project" value="TreeGrafter"/>
</dbReference>
<dbReference type="InterPro" id="IPR036388">
    <property type="entry name" value="WH-like_DNA-bd_sf"/>
</dbReference>
<dbReference type="PANTHER" id="PTHR24567">
    <property type="entry name" value="CRP FAMILY TRANSCRIPTIONAL REGULATORY PROTEIN"/>
    <property type="match status" value="1"/>
</dbReference>
<dbReference type="InterPro" id="IPR036390">
    <property type="entry name" value="WH_DNA-bd_sf"/>
</dbReference>
<dbReference type="PANTHER" id="PTHR24567:SF26">
    <property type="entry name" value="REGULATORY PROTEIN YEIL"/>
    <property type="match status" value="1"/>
</dbReference>
<dbReference type="Proteomes" id="UP000008721">
    <property type="component" value="Plasmid pSULKU01"/>
</dbReference>
<evidence type="ECO:0000313" key="7">
    <source>
        <dbReference type="Proteomes" id="UP000008721"/>
    </source>
</evidence>
<keyword evidence="6" id="KW-0614">Plasmid</keyword>
<proteinExistence type="predicted"/>
<dbReference type="PROSITE" id="PS50042">
    <property type="entry name" value="CNMP_BINDING_3"/>
    <property type="match status" value="1"/>
</dbReference>
<dbReference type="Gene3D" id="1.10.10.10">
    <property type="entry name" value="Winged helix-like DNA-binding domain superfamily/Winged helix DNA-binding domain"/>
    <property type="match status" value="1"/>
</dbReference>
<accession>E4U3N1</accession>
<reference evidence="6 7" key="1">
    <citation type="journal article" date="2012" name="Stand. Genomic Sci.">
        <title>Complete genome sequence of the sulfur compounds oxidizing chemolithoautotroph Sulfuricurvum kujiense type strain (YK-1(T)).</title>
        <authorList>
            <person name="Han C."/>
            <person name="Kotsyurbenko O."/>
            <person name="Chertkov O."/>
            <person name="Held B."/>
            <person name="Lapidus A."/>
            <person name="Nolan M."/>
            <person name="Lucas S."/>
            <person name="Hammon N."/>
            <person name="Deshpande S."/>
            <person name="Cheng J.F."/>
            <person name="Tapia R."/>
            <person name="Goodwin L.A."/>
            <person name="Pitluck S."/>
            <person name="Liolios K."/>
            <person name="Pagani I."/>
            <person name="Ivanova N."/>
            <person name="Mavromatis K."/>
            <person name="Mikhailova N."/>
            <person name="Pati A."/>
            <person name="Chen A."/>
            <person name="Palaniappan K."/>
            <person name="Land M."/>
            <person name="Hauser L."/>
            <person name="Chang Y.J."/>
            <person name="Jeffries C.D."/>
            <person name="Brambilla E.M."/>
            <person name="Rohde M."/>
            <person name="Spring S."/>
            <person name="Sikorski J."/>
            <person name="Goker M."/>
            <person name="Woyke T."/>
            <person name="Bristow J."/>
            <person name="Eisen J.A."/>
            <person name="Markowitz V."/>
            <person name="Hugenholtz P."/>
            <person name="Kyrpides N.C."/>
            <person name="Klenk H.P."/>
            <person name="Detter J.C."/>
        </authorList>
    </citation>
    <scope>NUCLEOTIDE SEQUENCE [LARGE SCALE GENOMIC DNA]</scope>
    <source>
        <strain evidence="7">ATCC BAA-921 / DSM 16994 / JCM 11577 / YK-1</strain>
    </source>
</reference>
<feature type="domain" description="Cyclic nucleotide-binding" evidence="4">
    <location>
        <begin position="20"/>
        <end position="96"/>
    </location>
</feature>
<evidence type="ECO:0000259" key="5">
    <source>
        <dbReference type="PROSITE" id="PS51063"/>
    </source>
</evidence>
<keyword evidence="1" id="KW-0805">Transcription regulation</keyword>
<dbReference type="HOGENOM" id="CLU_075053_3_4_7"/>
<dbReference type="eggNOG" id="COG0664">
    <property type="taxonomic scope" value="Bacteria"/>
</dbReference>
<dbReference type="InterPro" id="IPR018490">
    <property type="entry name" value="cNMP-bd_dom_sf"/>
</dbReference>
<dbReference type="KEGG" id="sku:Sulku_2646"/>
<keyword evidence="7" id="KW-1185">Reference proteome</keyword>
<dbReference type="InterPro" id="IPR000595">
    <property type="entry name" value="cNMP-bd_dom"/>
</dbReference>
<dbReference type="OrthoDB" id="1426605at2"/>
<evidence type="ECO:0000313" key="6">
    <source>
        <dbReference type="EMBL" id="ADR35297.1"/>
    </source>
</evidence>
<evidence type="ECO:0000256" key="3">
    <source>
        <dbReference type="ARBA" id="ARBA00023163"/>
    </source>
</evidence>
<evidence type="ECO:0000259" key="4">
    <source>
        <dbReference type="PROSITE" id="PS50042"/>
    </source>
</evidence>
<evidence type="ECO:0000256" key="2">
    <source>
        <dbReference type="ARBA" id="ARBA00023125"/>
    </source>
</evidence>
<evidence type="ECO:0000256" key="1">
    <source>
        <dbReference type="ARBA" id="ARBA00023015"/>
    </source>
</evidence>
<dbReference type="Gene3D" id="2.60.120.10">
    <property type="entry name" value="Jelly Rolls"/>
    <property type="match status" value="1"/>
</dbReference>
<dbReference type="SUPFAM" id="SSF51206">
    <property type="entry name" value="cAMP-binding domain-like"/>
    <property type="match status" value="1"/>
</dbReference>
<organism evidence="6 7">
    <name type="scientific">Sulfuricurvum kujiense (strain ATCC BAA-921 / DSM 16994 / JCM 11577 / YK-1)</name>
    <dbReference type="NCBI Taxonomy" id="709032"/>
    <lineage>
        <taxon>Bacteria</taxon>
        <taxon>Pseudomonadati</taxon>
        <taxon>Campylobacterota</taxon>
        <taxon>Epsilonproteobacteria</taxon>
        <taxon>Campylobacterales</taxon>
        <taxon>Sulfurimonadaceae</taxon>
        <taxon>Sulfuricurvum</taxon>
    </lineage>
</organism>
<sequence>MDKHSLYYAGTVAILRNTPLFNDIDDELFEDMLSHTDMITVSKKSIILSSEVRNTVFIILSGRVKVSSIHPKTGREYIITLLEAGDAFNMTSLLENAQTDEENMVFEAIDNLQLLCGSISTALDWLNKHPEFNKNFFPYLAKVIRTMNTATEELALHDTMTRLVKLILKYADLDAKEKENTLISIRLIHDLPHEVLAQMIGSARKVVNQNLQTLKKEGSIVYIDGHLFIKDITKLIERT</sequence>
<keyword evidence="2" id="KW-0238">DNA-binding</keyword>
<feature type="domain" description="HTH crp-type" evidence="5">
    <location>
        <begin position="157"/>
        <end position="233"/>
    </location>
</feature>
<dbReference type="Pfam" id="PF13545">
    <property type="entry name" value="HTH_Crp_2"/>
    <property type="match status" value="1"/>
</dbReference>
<keyword evidence="3" id="KW-0804">Transcription</keyword>
<dbReference type="CDD" id="cd00038">
    <property type="entry name" value="CAP_ED"/>
    <property type="match status" value="1"/>
</dbReference>
<dbReference type="SUPFAM" id="SSF46785">
    <property type="entry name" value="Winged helix' DNA-binding domain"/>
    <property type="match status" value="1"/>
</dbReference>
<dbReference type="InterPro" id="IPR050397">
    <property type="entry name" value="Env_Response_Regulators"/>
</dbReference>
<dbReference type="GO" id="GO:0003700">
    <property type="term" value="F:DNA-binding transcription factor activity"/>
    <property type="evidence" value="ECO:0007669"/>
    <property type="project" value="TreeGrafter"/>
</dbReference>
<name>E4U3N1_SULKY</name>